<gene>
    <name evidence="1" type="ORF">I7730_01075</name>
</gene>
<accession>A0A8H9K5M2</accession>
<dbReference type="AlphaFoldDB" id="A0A8H9K5M2"/>
<reference evidence="1" key="1">
    <citation type="journal article" date="2018" name="Genome Biol.">
        <title>SKESA: strategic k-mer extension for scrupulous assemblies.</title>
        <authorList>
            <person name="Souvorov A."/>
            <person name="Agarwala R."/>
            <person name="Lipman D.J."/>
        </authorList>
    </citation>
    <scope>NUCLEOTIDE SEQUENCE</scope>
    <source>
        <strain evidence="1">BCW_3452</strain>
    </source>
</reference>
<name>A0A8H9K5M2_VIBVL</name>
<sequence>MIAPTKNDHASRMDSISLGLKLAFESEVNPFSKSTINKLKLAFEQNSESTLSLDKIKGVLLCKSLCSAREADKFAFFLFAAIDFAYMALMKQWYIDNHDENTTPYSKFKEIVGYFETANSAFVLSQMQLSPTIEQMEERSLEKLKTDIRFKEPFGVSAVQRALKMRMGSADRLIERCVSNGLLVVNPKCAYQVIFNPSNK</sequence>
<dbReference type="Proteomes" id="UP000863257">
    <property type="component" value="Unassembled WGS sequence"/>
</dbReference>
<protein>
    <submittedName>
        <fullName evidence="1">Uncharacterized protein</fullName>
    </submittedName>
</protein>
<organism evidence="1">
    <name type="scientific">Vibrio vulnificus</name>
    <dbReference type="NCBI Taxonomy" id="672"/>
    <lineage>
        <taxon>Bacteria</taxon>
        <taxon>Pseudomonadati</taxon>
        <taxon>Pseudomonadota</taxon>
        <taxon>Gammaproteobacteria</taxon>
        <taxon>Vibrionales</taxon>
        <taxon>Vibrionaceae</taxon>
        <taxon>Vibrio</taxon>
    </lineage>
</organism>
<comment type="caution">
    <text evidence="1">The sequence shown here is derived from an EMBL/GenBank/DDBJ whole genome shotgun (WGS) entry which is preliminary data.</text>
</comment>
<dbReference type="EMBL" id="DACRBY010000001">
    <property type="protein sequence ID" value="HAS8538391.1"/>
    <property type="molecule type" value="Genomic_DNA"/>
</dbReference>
<proteinExistence type="predicted"/>
<evidence type="ECO:0000313" key="1">
    <source>
        <dbReference type="EMBL" id="HAS8538391.1"/>
    </source>
</evidence>
<reference evidence="1" key="2">
    <citation type="submission" date="2019-01" db="EMBL/GenBank/DDBJ databases">
        <authorList>
            <consortium name="NCBI Pathogen Detection Project"/>
        </authorList>
    </citation>
    <scope>NUCLEOTIDE SEQUENCE</scope>
    <source>
        <strain evidence="1">BCW_3452</strain>
    </source>
</reference>